<dbReference type="RefSeq" id="WP_172175424.1">
    <property type="nucleotide sequence ID" value="NZ_WOEZ01000222.1"/>
</dbReference>
<keyword evidence="2" id="KW-1185">Reference proteome</keyword>
<protein>
    <submittedName>
        <fullName evidence="1">DUF3303 domain-containing protein</fullName>
    </submittedName>
</protein>
<gene>
    <name evidence="1" type="ORF">GNZ13_39380</name>
</gene>
<organism evidence="1 2">
    <name type="scientific">Paraburkholderia elongata</name>
    <dbReference type="NCBI Taxonomy" id="2675747"/>
    <lineage>
        <taxon>Bacteria</taxon>
        <taxon>Pseudomonadati</taxon>
        <taxon>Pseudomonadota</taxon>
        <taxon>Betaproteobacteria</taxon>
        <taxon>Burkholderiales</taxon>
        <taxon>Burkholderiaceae</taxon>
        <taxon>Paraburkholderia</taxon>
    </lineage>
</organism>
<dbReference type="Pfam" id="PF11746">
    <property type="entry name" value="DUF3303"/>
    <property type="match status" value="1"/>
</dbReference>
<dbReference type="Proteomes" id="UP000655523">
    <property type="component" value="Unassembled WGS sequence"/>
</dbReference>
<accession>A0A972NWY5</accession>
<dbReference type="EMBL" id="WOEZ01000222">
    <property type="protein sequence ID" value="NPT60457.1"/>
    <property type="molecule type" value="Genomic_DNA"/>
</dbReference>
<evidence type="ECO:0000313" key="2">
    <source>
        <dbReference type="Proteomes" id="UP000655523"/>
    </source>
</evidence>
<reference evidence="1 2" key="1">
    <citation type="submission" date="2019-11" db="EMBL/GenBank/DDBJ databases">
        <title>Metabolism of dissolved organic matter in forest soils.</title>
        <authorList>
            <person name="Cyle K.T."/>
            <person name="Wilhelm R.C."/>
            <person name="Martinez C.E."/>
        </authorList>
    </citation>
    <scope>NUCLEOTIDE SEQUENCE [LARGE SCALE GENOMIC DNA]</scope>
    <source>
        <strain evidence="1 2">5N</strain>
    </source>
</reference>
<dbReference type="InterPro" id="IPR021734">
    <property type="entry name" value="DUF3303"/>
</dbReference>
<proteinExistence type="predicted"/>
<name>A0A972NWY5_9BURK</name>
<sequence>MKFIVQWKGEPAMQQPAIERFMKTGGRPPDNVTMLGRWHAIGELSGVAIVEATDTSGLAEWVLQWGDLFAFTSAPALTDEELGAALAANQAASR</sequence>
<comment type="caution">
    <text evidence="1">The sequence shown here is derived from an EMBL/GenBank/DDBJ whole genome shotgun (WGS) entry which is preliminary data.</text>
</comment>
<evidence type="ECO:0000313" key="1">
    <source>
        <dbReference type="EMBL" id="NPT60457.1"/>
    </source>
</evidence>
<dbReference type="AlphaFoldDB" id="A0A972NWY5"/>